<protein>
    <submittedName>
        <fullName evidence="3">Putative transposase</fullName>
    </submittedName>
</protein>
<feature type="compositionally biased region" description="Basic residues" evidence="1">
    <location>
        <begin position="70"/>
        <end position="95"/>
    </location>
</feature>
<name>A0A2M3ZBR0_9DIPT</name>
<evidence type="ECO:0000256" key="2">
    <source>
        <dbReference type="SAM" id="SignalP"/>
    </source>
</evidence>
<evidence type="ECO:0000256" key="1">
    <source>
        <dbReference type="SAM" id="MobiDB-lite"/>
    </source>
</evidence>
<accession>A0A2M3ZBR0</accession>
<feature type="compositionally biased region" description="Basic residues" evidence="1">
    <location>
        <begin position="49"/>
        <end position="61"/>
    </location>
</feature>
<reference evidence="3" key="1">
    <citation type="submission" date="2018-01" db="EMBL/GenBank/DDBJ databases">
        <title>An insight into the sialome of Amazonian anophelines.</title>
        <authorList>
            <person name="Ribeiro J.M."/>
            <person name="Scarpassa V."/>
            <person name="Calvo E."/>
        </authorList>
    </citation>
    <scope>NUCLEOTIDE SEQUENCE</scope>
    <source>
        <tissue evidence="3">Salivary glands</tissue>
    </source>
</reference>
<organism evidence="3">
    <name type="scientific">Anopheles braziliensis</name>
    <dbReference type="NCBI Taxonomy" id="58242"/>
    <lineage>
        <taxon>Eukaryota</taxon>
        <taxon>Metazoa</taxon>
        <taxon>Ecdysozoa</taxon>
        <taxon>Arthropoda</taxon>
        <taxon>Hexapoda</taxon>
        <taxon>Insecta</taxon>
        <taxon>Pterygota</taxon>
        <taxon>Neoptera</taxon>
        <taxon>Endopterygota</taxon>
        <taxon>Diptera</taxon>
        <taxon>Nematocera</taxon>
        <taxon>Culicoidea</taxon>
        <taxon>Culicidae</taxon>
        <taxon>Anophelinae</taxon>
        <taxon>Anopheles</taxon>
    </lineage>
</organism>
<evidence type="ECO:0000313" key="3">
    <source>
        <dbReference type="EMBL" id="MBW25942.1"/>
    </source>
</evidence>
<dbReference type="AlphaFoldDB" id="A0A2M3ZBR0"/>
<feature type="chain" id="PRO_5014772730" evidence="2">
    <location>
        <begin position="21"/>
        <end position="159"/>
    </location>
</feature>
<feature type="signal peptide" evidence="2">
    <location>
        <begin position="1"/>
        <end position="20"/>
    </location>
</feature>
<keyword evidence="2" id="KW-0732">Signal</keyword>
<dbReference type="EMBL" id="GGFM01005191">
    <property type="protein sequence ID" value="MBW25942.1"/>
    <property type="molecule type" value="Transcribed_RNA"/>
</dbReference>
<feature type="region of interest" description="Disordered" evidence="1">
    <location>
        <begin position="22"/>
        <end position="95"/>
    </location>
</feature>
<proteinExistence type="predicted"/>
<sequence>MRRWCHSVLSLLWRFVSSSTRHRHHHRVPHRFPDPHHRLPPLPRPLLPHPRHHRPRRRLPPRHLPPLPPRHPHRRHRCLRQRRHRRRHRRHHRHRLPRPGWRHSLMQLVDGHHRHYHRGDRSLAMTMRRPWSMISLPPQQQLFRTKRRSTPSAAGAEKP</sequence>